<gene>
    <name evidence="5" type="ORF">M9Y10_023750</name>
</gene>
<name>A0ABR2KW44_9EUKA</name>
<dbReference type="InterPro" id="IPR000719">
    <property type="entry name" value="Prot_kinase_dom"/>
</dbReference>
<dbReference type="Pfam" id="PF00069">
    <property type="entry name" value="Pkinase"/>
    <property type="match status" value="1"/>
</dbReference>
<keyword evidence="1" id="KW-0547">Nucleotide-binding</keyword>
<dbReference type="PANTHER" id="PTHR44329">
    <property type="entry name" value="SERINE/THREONINE-PROTEIN KINASE TNNI3K-RELATED"/>
    <property type="match status" value="1"/>
</dbReference>
<feature type="domain" description="Protein kinase" evidence="4">
    <location>
        <begin position="50"/>
        <end position="296"/>
    </location>
</feature>
<evidence type="ECO:0000256" key="2">
    <source>
        <dbReference type="ARBA" id="ARBA00022840"/>
    </source>
</evidence>
<proteinExistence type="predicted"/>
<comment type="caution">
    <text evidence="5">The sequence shown here is derived from an EMBL/GenBank/DDBJ whole genome shotgun (WGS) entry which is preliminary data.</text>
</comment>
<organism evidence="5 6">
    <name type="scientific">Tritrichomonas musculus</name>
    <dbReference type="NCBI Taxonomy" id="1915356"/>
    <lineage>
        <taxon>Eukaryota</taxon>
        <taxon>Metamonada</taxon>
        <taxon>Parabasalia</taxon>
        <taxon>Tritrichomonadida</taxon>
        <taxon>Tritrichomonadidae</taxon>
        <taxon>Tritrichomonas</taxon>
    </lineage>
</organism>
<evidence type="ECO:0000256" key="1">
    <source>
        <dbReference type="ARBA" id="ARBA00022741"/>
    </source>
</evidence>
<feature type="coiled-coil region" evidence="3">
    <location>
        <begin position="4"/>
        <end position="41"/>
    </location>
</feature>
<evidence type="ECO:0000259" key="4">
    <source>
        <dbReference type="PROSITE" id="PS50011"/>
    </source>
</evidence>
<protein>
    <recommendedName>
        <fullName evidence="4">Protein kinase domain-containing protein</fullName>
    </recommendedName>
</protein>
<dbReference type="EMBL" id="JAPFFF010000003">
    <property type="protein sequence ID" value="KAK8895304.1"/>
    <property type="molecule type" value="Genomic_DNA"/>
</dbReference>
<keyword evidence="6" id="KW-1185">Reference proteome</keyword>
<evidence type="ECO:0000313" key="6">
    <source>
        <dbReference type="Proteomes" id="UP001470230"/>
    </source>
</evidence>
<keyword evidence="3" id="KW-0175">Coiled coil</keyword>
<dbReference type="Proteomes" id="UP001470230">
    <property type="component" value="Unassembled WGS sequence"/>
</dbReference>
<dbReference type="PANTHER" id="PTHR44329:SF298">
    <property type="entry name" value="MIXED LINEAGE KINASE DOMAIN-LIKE PROTEIN"/>
    <property type="match status" value="1"/>
</dbReference>
<dbReference type="PROSITE" id="PS50011">
    <property type="entry name" value="PROTEIN_KINASE_DOM"/>
    <property type="match status" value="1"/>
</dbReference>
<dbReference type="InterPro" id="IPR051681">
    <property type="entry name" value="Ser/Thr_Kinases-Pseudokinases"/>
</dbReference>
<evidence type="ECO:0000256" key="3">
    <source>
        <dbReference type="SAM" id="Coils"/>
    </source>
</evidence>
<keyword evidence="2" id="KW-0067">ATP-binding</keyword>
<reference evidence="5 6" key="1">
    <citation type="submission" date="2024-04" db="EMBL/GenBank/DDBJ databases">
        <title>Tritrichomonas musculus Genome.</title>
        <authorList>
            <person name="Alves-Ferreira E."/>
            <person name="Grigg M."/>
            <person name="Lorenzi H."/>
            <person name="Galac M."/>
        </authorList>
    </citation>
    <scope>NUCLEOTIDE SEQUENCE [LARGE SCALE GENOMIC DNA]</scope>
    <source>
        <strain evidence="5 6">EAF2021</strain>
    </source>
</reference>
<evidence type="ECO:0000313" key="5">
    <source>
        <dbReference type="EMBL" id="KAK8895304.1"/>
    </source>
</evidence>
<accession>A0ABR2KW44</accession>
<sequence length="333" mass="38864">MSQTNSQNNDIEALQREVQQLKNEIKRLTEENQANKEKSRELTFCNPDDYVDHSIISQGYSSIYKLVYEREPPKFVKKELLQTDFKTLRNFISECELLFRFQHPCIIHVYSVNFGDENHKASMILKLEKTSLENAIRNNELSNEDKNRITVEIVLGMRYIHKNNFMHRDLKPSHILLSKKNHARISNLSLAKEEKPGESREAGIGTLKFMAPEVLNEEDNYTRKIDVYSFGIILIYIVTGEYPAFTLRSVMSGQPPALPENIVKWTRELITSCLSFEPEKRPSFDEIFGIMKENNFNLFSDSKGRNLMGKQLDMKKEIESRIKKIETFELNNQ</sequence>
<dbReference type="SUPFAM" id="SSF56112">
    <property type="entry name" value="Protein kinase-like (PK-like)"/>
    <property type="match status" value="1"/>
</dbReference>
<dbReference type="InterPro" id="IPR011009">
    <property type="entry name" value="Kinase-like_dom_sf"/>
</dbReference>
<dbReference type="Gene3D" id="1.10.510.10">
    <property type="entry name" value="Transferase(Phosphotransferase) domain 1"/>
    <property type="match status" value="1"/>
</dbReference>